<feature type="domain" description="C2H2-type" evidence="13">
    <location>
        <begin position="290"/>
        <end position="317"/>
    </location>
</feature>
<feature type="compositionally biased region" description="Basic and acidic residues" evidence="12">
    <location>
        <begin position="125"/>
        <end position="134"/>
    </location>
</feature>
<feature type="domain" description="C2H2-type" evidence="13">
    <location>
        <begin position="234"/>
        <end position="261"/>
    </location>
</feature>
<evidence type="ECO:0000256" key="11">
    <source>
        <dbReference type="PROSITE-ProRule" id="PRU00042"/>
    </source>
</evidence>
<keyword evidence="3" id="KW-0479">Metal-binding</keyword>
<dbReference type="RefSeq" id="XP_023009021.1">
    <property type="nucleotide sequence ID" value="XM_023153253.2"/>
</dbReference>
<evidence type="ECO:0000256" key="12">
    <source>
        <dbReference type="SAM" id="MobiDB-lite"/>
    </source>
</evidence>
<comment type="subcellular location">
    <subcellularLocation>
        <location evidence="1">Nucleus</location>
    </subcellularLocation>
</comment>
<dbReference type="Proteomes" id="UP000265160">
    <property type="component" value="LG8"/>
</dbReference>
<evidence type="ECO:0000256" key="3">
    <source>
        <dbReference type="ARBA" id="ARBA00022723"/>
    </source>
</evidence>
<evidence type="ECO:0000256" key="4">
    <source>
        <dbReference type="ARBA" id="ARBA00022737"/>
    </source>
</evidence>
<dbReference type="AlphaFoldDB" id="A0A3P9BSJ2"/>
<dbReference type="FunFam" id="3.30.160.60:FF:000512">
    <property type="entry name" value="zinc finger protein 197 isoform X1"/>
    <property type="match status" value="1"/>
</dbReference>
<dbReference type="PANTHER" id="PTHR16515:SF49">
    <property type="entry name" value="GASTRULA ZINC FINGER PROTEIN XLCGF49.1-LIKE-RELATED"/>
    <property type="match status" value="1"/>
</dbReference>
<dbReference type="Gene3D" id="3.30.160.60">
    <property type="entry name" value="Classic Zinc Finger"/>
    <property type="match status" value="7"/>
</dbReference>
<dbReference type="PROSITE" id="PS00028">
    <property type="entry name" value="ZINC_FINGER_C2H2_1"/>
    <property type="match status" value="7"/>
</dbReference>
<accession>A0A3P9BSJ2</accession>
<feature type="domain" description="C2H2-type" evidence="13">
    <location>
        <begin position="346"/>
        <end position="373"/>
    </location>
</feature>
<dbReference type="GO" id="GO:0008270">
    <property type="term" value="F:zinc ion binding"/>
    <property type="evidence" value="ECO:0007669"/>
    <property type="project" value="UniProtKB-KW"/>
</dbReference>
<feature type="domain" description="C2H2-type" evidence="13">
    <location>
        <begin position="402"/>
        <end position="426"/>
    </location>
</feature>
<evidence type="ECO:0000256" key="2">
    <source>
        <dbReference type="ARBA" id="ARBA00006991"/>
    </source>
</evidence>
<organism evidence="14 15">
    <name type="scientific">Maylandia zebra</name>
    <name type="common">zebra mbuna</name>
    <dbReference type="NCBI Taxonomy" id="106582"/>
    <lineage>
        <taxon>Eukaryota</taxon>
        <taxon>Metazoa</taxon>
        <taxon>Chordata</taxon>
        <taxon>Craniata</taxon>
        <taxon>Vertebrata</taxon>
        <taxon>Euteleostomi</taxon>
        <taxon>Actinopterygii</taxon>
        <taxon>Neopterygii</taxon>
        <taxon>Teleostei</taxon>
        <taxon>Neoteleostei</taxon>
        <taxon>Acanthomorphata</taxon>
        <taxon>Ovalentaria</taxon>
        <taxon>Cichlomorphae</taxon>
        <taxon>Cichliformes</taxon>
        <taxon>Cichlidae</taxon>
        <taxon>African cichlids</taxon>
        <taxon>Pseudocrenilabrinae</taxon>
        <taxon>Haplochromini</taxon>
        <taxon>Maylandia</taxon>
        <taxon>Maylandia zebra complex</taxon>
    </lineage>
</organism>
<dbReference type="SUPFAM" id="SSF57667">
    <property type="entry name" value="beta-beta-alpha zinc fingers"/>
    <property type="match status" value="4"/>
</dbReference>
<feature type="domain" description="C2H2-type" evidence="13">
    <location>
        <begin position="262"/>
        <end position="289"/>
    </location>
</feature>
<dbReference type="SMART" id="SM00355">
    <property type="entry name" value="ZnF_C2H2"/>
    <property type="match status" value="7"/>
</dbReference>
<evidence type="ECO:0000313" key="15">
    <source>
        <dbReference type="Proteomes" id="UP000265160"/>
    </source>
</evidence>
<evidence type="ECO:0000256" key="6">
    <source>
        <dbReference type="ARBA" id="ARBA00022833"/>
    </source>
</evidence>
<dbReference type="GO" id="GO:0003677">
    <property type="term" value="F:DNA binding"/>
    <property type="evidence" value="ECO:0007669"/>
    <property type="project" value="UniProtKB-KW"/>
</dbReference>
<dbReference type="PANTHER" id="PTHR16515">
    <property type="entry name" value="PR DOMAIN ZINC FINGER PROTEIN"/>
    <property type="match status" value="1"/>
</dbReference>
<feature type="region of interest" description="Disordered" evidence="12">
    <location>
        <begin position="110"/>
        <end position="134"/>
    </location>
</feature>
<dbReference type="InterPro" id="IPR036236">
    <property type="entry name" value="Znf_C2H2_sf"/>
</dbReference>
<dbReference type="InterPro" id="IPR050331">
    <property type="entry name" value="Zinc_finger"/>
</dbReference>
<keyword evidence="4" id="KW-0677">Repeat</keyword>
<proteinExistence type="inferred from homology"/>
<dbReference type="PROSITE" id="PS50157">
    <property type="entry name" value="ZINC_FINGER_C2H2_2"/>
    <property type="match status" value="7"/>
</dbReference>
<keyword evidence="5 11" id="KW-0863">Zinc-finger</keyword>
<dbReference type="GO" id="GO:0010468">
    <property type="term" value="P:regulation of gene expression"/>
    <property type="evidence" value="ECO:0007669"/>
    <property type="project" value="TreeGrafter"/>
</dbReference>
<dbReference type="GeneTree" id="ENSGT00950000182774"/>
<evidence type="ECO:0000256" key="10">
    <source>
        <dbReference type="ARBA" id="ARBA00023242"/>
    </source>
</evidence>
<dbReference type="GO" id="GO:0005634">
    <property type="term" value="C:nucleus"/>
    <property type="evidence" value="ECO:0007669"/>
    <property type="project" value="UniProtKB-SubCell"/>
</dbReference>
<sequence length="426" mass="48853">MNTVEYLQQQNHESLLSEKNPEMKFHAVLQQDKEGVNQTAVLPPDVQKVLVIKEEIRFDWSFGVDHQHQEILQIKEEQEELLTSVGGEQLNGSEEADNTRFSFAVATVKTENDDDEKTQTSDLHQNQHDYNRETNRIKAETDGEDYPGAEPAGNPNLKICAELKANGNASDSSETDISDGDDDWQEPLSSPGPETKTSDGDQKETPVPHFPNSVNTERFTQQPYIRLYPQKKPFSCDICGKKFTRKMHVKTHMRTHTGERPFGCDVCGERFAQEGNLRSHLRVHTGEKPFSCDVCGKKYRQQGVLRTHMRTHTGEKPFGCKFCGKQFSQQTHLKAHIRIHTGEKPYQCNFCASSFSQKKHFDEHTRRHTGEKPFGCDFCGKRFYRQEYLKSHVTIHTGERPFGCDVCGKTFNRKTRFKAHMTLHKC</sequence>
<evidence type="ECO:0000256" key="7">
    <source>
        <dbReference type="ARBA" id="ARBA00023015"/>
    </source>
</evidence>
<evidence type="ECO:0000256" key="1">
    <source>
        <dbReference type="ARBA" id="ARBA00004123"/>
    </source>
</evidence>
<feature type="region of interest" description="Disordered" evidence="12">
    <location>
        <begin position="166"/>
        <end position="218"/>
    </location>
</feature>
<feature type="domain" description="C2H2-type" evidence="13">
    <location>
        <begin position="318"/>
        <end position="345"/>
    </location>
</feature>
<protein>
    <submittedName>
        <fullName evidence="14">Zinc finger protein 235-like</fullName>
    </submittedName>
</protein>
<evidence type="ECO:0000259" key="13">
    <source>
        <dbReference type="PROSITE" id="PS50157"/>
    </source>
</evidence>
<dbReference type="FunFam" id="3.30.160.60:FF:001480">
    <property type="entry name" value="Si:cabz01071911.3"/>
    <property type="match status" value="2"/>
</dbReference>
<name>A0A3P9BSJ2_9CICH</name>
<keyword evidence="8" id="KW-0238">DNA-binding</keyword>
<evidence type="ECO:0000313" key="14">
    <source>
        <dbReference type="Ensembl" id="ENSMZEP00005012887.1"/>
    </source>
</evidence>
<reference evidence="14" key="3">
    <citation type="submission" date="2025-09" db="UniProtKB">
        <authorList>
            <consortium name="Ensembl"/>
        </authorList>
    </citation>
    <scope>IDENTIFICATION</scope>
</reference>
<feature type="domain" description="C2H2-type" evidence="13">
    <location>
        <begin position="374"/>
        <end position="401"/>
    </location>
</feature>
<comment type="similarity">
    <text evidence="2">Belongs to the krueppel C2H2-type zinc-finger protein family.</text>
</comment>
<dbReference type="FunFam" id="3.30.160.60:FF:002343">
    <property type="entry name" value="Zinc finger protein 33A"/>
    <property type="match status" value="2"/>
</dbReference>
<dbReference type="FunFam" id="3.30.160.60:FF:000624">
    <property type="entry name" value="zinc finger protein 697"/>
    <property type="match status" value="1"/>
</dbReference>
<keyword evidence="10" id="KW-0539">Nucleus</keyword>
<dbReference type="Pfam" id="PF00096">
    <property type="entry name" value="zf-C2H2"/>
    <property type="match status" value="6"/>
</dbReference>
<feature type="compositionally biased region" description="Acidic residues" evidence="12">
    <location>
        <begin position="173"/>
        <end position="185"/>
    </location>
</feature>
<keyword evidence="15" id="KW-1185">Reference proteome</keyword>
<keyword evidence="7" id="KW-0805">Transcription regulation</keyword>
<reference evidence="14 15" key="1">
    <citation type="journal article" date="2014" name="Nature">
        <title>The genomic substrate for adaptive radiation in African cichlid fish.</title>
        <authorList>
            <person name="Brawand D."/>
            <person name="Wagner C.E."/>
            <person name="Li Y.I."/>
            <person name="Malinsky M."/>
            <person name="Keller I."/>
            <person name="Fan S."/>
            <person name="Simakov O."/>
            <person name="Ng A.Y."/>
            <person name="Lim Z.W."/>
            <person name="Bezault E."/>
            <person name="Turner-Maier J."/>
            <person name="Johnson J."/>
            <person name="Alcazar R."/>
            <person name="Noh H.J."/>
            <person name="Russell P."/>
            <person name="Aken B."/>
            <person name="Alfoldi J."/>
            <person name="Amemiya C."/>
            <person name="Azzouzi N."/>
            <person name="Baroiller J.F."/>
            <person name="Barloy-Hubler F."/>
            <person name="Berlin A."/>
            <person name="Bloomquist R."/>
            <person name="Carleton K.L."/>
            <person name="Conte M.A."/>
            <person name="D'Cotta H."/>
            <person name="Eshel O."/>
            <person name="Gaffney L."/>
            <person name="Galibert F."/>
            <person name="Gante H.F."/>
            <person name="Gnerre S."/>
            <person name="Greuter L."/>
            <person name="Guyon R."/>
            <person name="Haddad N.S."/>
            <person name="Haerty W."/>
            <person name="Harris R.M."/>
            <person name="Hofmann H.A."/>
            <person name="Hourlier T."/>
            <person name="Hulata G."/>
            <person name="Jaffe D.B."/>
            <person name="Lara M."/>
            <person name="Lee A.P."/>
            <person name="MacCallum I."/>
            <person name="Mwaiko S."/>
            <person name="Nikaido M."/>
            <person name="Nishihara H."/>
            <person name="Ozouf-Costaz C."/>
            <person name="Penman D.J."/>
            <person name="Przybylski D."/>
            <person name="Rakotomanga M."/>
            <person name="Renn S.C.P."/>
            <person name="Ribeiro F.J."/>
            <person name="Ron M."/>
            <person name="Salzburger W."/>
            <person name="Sanchez-Pulido L."/>
            <person name="Santos M.E."/>
            <person name="Searle S."/>
            <person name="Sharpe T."/>
            <person name="Swofford R."/>
            <person name="Tan F.J."/>
            <person name="Williams L."/>
            <person name="Young S."/>
            <person name="Yin S."/>
            <person name="Okada N."/>
            <person name="Kocher T.D."/>
            <person name="Miska E.A."/>
            <person name="Lander E.S."/>
            <person name="Venkatesh B."/>
            <person name="Fernald R.D."/>
            <person name="Meyer A."/>
            <person name="Ponting C.P."/>
            <person name="Streelman J.T."/>
            <person name="Lindblad-Toh K."/>
            <person name="Seehausen O."/>
            <person name="Di Palma F."/>
        </authorList>
    </citation>
    <scope>NUCLEOTIDE SEQUENCE</scope>
</reference>
<keyword evidence="6" id="KW-0862">Zinc</keyword>
<dbReference type="InterPro" id="IPR013087">
    <property type="entry name" value="Znf_C2H2_type"/>
</dbReference>
<evidence type="ECO:0000256" key="8">
    <source>
        <dbReference type="ARBA" id="ARBA00023125"/>
    </source>
</evidence>
<evidence type="ECO:0000256" key="5">
    <source>
        <dbReference type="ARBA" id="ARBA00022771"/>
    </source>
</evidence>
<evidence type="ECO:0000256" key="9">
    <source>
        <dbReference type="ARBA" id="ARBA00023163"/>
    </source>
</evidence>
<reference evidence="14" key="2">
    <citation type="submission" date="2025-08" db="UniProtKB">
        <authorList>
            <consortium name="Ensembl"/>
        </authorList>
    </citation>
    <scope>IDENTIFICATION</scope>
</reference>
<dbReference type="Ensembl" id="ENSMZET00005013333.1">
    <property type="protein sequence ID" value="ENSMZEP00005012887.1"/>
    <property type="gene ID" value="ENSMZEG00005009683.1"/>
</dbReference>
<feature type="compositionally biased region" description="Basic and acidic residues" evidence="12">
    <location>
        <begin position="196"/>
        <end position="206"/>
    </location>
</feature>
<keyword evidence="9" id="KW-0804">Transcription</keyword>
<dbReference type="FunFam" id="3.30.160.60:FF:001498">
    <property type="entry name" value="Zinc finger protein 404"/>
    <property type="match status" value="1"/>
</dbReference>